<feature type="transmembrane region" description="Helical" evidence="1">
    <location>
        <begin position="102"/>
        <end position="123"/>
    </location>
</feature>
<feature type="transmembrane region" description="Helical" evidence="1">
    <location>
        <begin position="79"/>
        <end position="96"/>
    </location>
</feature>
<dbReference type="AlphaFoldDB" id="A0A0D6P824"/>
<accession>A0A0D6P824</accession>
<organism evidence="2 3">
    <name type="scientific">Acidisphaera rubrifaciens HS-AP3</name>
    <dbReference type="NCBI Taxonomy" id="1231350"/>
    <lineage>
        <taxon>Bacteria</taxon>
        <taxon>Pseudomonadati</taxon>
        <taxon>Pseudomonadota</taxon>
        <taxon>Alphaproteobacteria</taxon>
        <taxon>Acetobacterales</taxon>
        <taxon>Acetobacteraceae</taxon>
        <taxon>Acidisphaera</taxon>
    </lineage>
</organism>
<dbReference type="Proteomes" id="UP000032680">
    <property type="component" value="Unassembled WGS sequence"/>
</dbReference>
<dbReference type="EMBL" id="BANB01000337">
    <property type="protein sequence ID" value="GAN77491.1"/>
    <property type="molecule type" value="Genomic_DNA"/>
</dbReference>
<evidence type="ECO:0000313" key="3">
    <source>
        <dbReference type="Proteomes" id="UP000032680"/>
    </source>
</evidence>
<keyword evidence="1" id="KW-0812">Transmembrane</keyword>
<proteinExistence type="predicted"/>
<dbReference type="Pfam" id="PF06170">
    <property type="entry name" value="DUF983"/>
    <property type="match status" value="1"/>
</dbReference>
<protein>
    <submittedName>
        <fullName evidence="2">Zn-finger protein</fullName>
    </submittedName>
</protein>
<keyword evidence="3" id="KW-1185">Reference proteome</keyword>
<dbReference type="InterPro" id="IPR009325">
    <property type="entry name" value="DUF983"/>
</dbReference>
<gene>
    <name evidence="2" type="ORF">Asru_0337_06</name>
</gene>
<sequence>MALVHSHVDQLPAHGVAAGPIPDPATMPPLPTVIGRGLRNRCPVCGEGHVFDGYLTVVPACDHCGAPLSLARADDAPPWLTILIVGHLVVPLLYIVDQAYSPSLLVMSAIFLPLTTVLALALLRPVKGAMVGLMLKLGMLKSESDG</sequence>
<keyword evidence="1" id="KW-1133">Transmembrane helix</keyword>
<dbReference type="RefSeq" id="WP_084623496.1">
    <property type="nucleotide sequence ID" value="NZ_BANB01000337.1"/>
</dbReference>
<dbReference type="OrthoDB" id="9799456at2"/>
<reference evidence="2 3" key="1">
    <citation type="submission" date="2012-11" db="EMBL/GenBank/DDBJ databases">
        <title>Whole genome sequence of Acidisphaera rubrifaciens HS-AP3.</title>
        <authorList>
            <person name="Azuma Y."/>
            <person name="Higashiura N."/>
            <person name="Hirakawa H."/>
            <person name="Matsushita K."/>
        </authorList>
    </citation>
    <scope>NUCLEOTIDE SEQUENCE [LARGE SCALE GENOMIC DNA]</scope>
    <source>
        <strain evidence="2 3">HS-AP3</strain>
    </source>
</reference>
<keyword evidence="1" id="KW-0472">Membrane</keyword>
<name>A0A0D6P824_9PROT</name>
<comment type="caution">
    <text evidence="2">The sequence shown here is derived from an EMBL/GenBank/DDBJ whole genome shotgun (WGS) entry which is preliminary data.</text>
</comment>
<evidence type="ECO:0000256" key="1">
    <source>
        <dbReference type="SAM" id="Phobius"/>
    </source>
</evidence>
<evidence type="ECO:0000313" key="2">
    <source>
        <dbReference type="EMBL" id="GAN77491.1"/>
    </source>
</evidence>